<evidence type="ECO:0000256" key="1">
    <source>
        <dbReference type="SAM" id="SignalP"/>
    </source>
</evidence>
<evidence type="ECO:0000313" key="3">
    <source>
        <dbReference type="Proteomes" id="UP000236721"/>
    </source>
</evidence>
<dbReference type="PIRSF" id="PIRSF028696">
    <property type="entry name" value="UCP028696"/>
    <property type="match status" value="1"/>
</dbReference>
<feature type="signal peptide" evidence="1">
    <location>
        <begin position="1"/>
        <end position="22"/>
    </location>
</feature>
<dbReference type="InterPro" id="IPR016896">
    <property type="entry name" value="DUF2860"/>
</dbReference>
<organism evidence="2 3">
    <name type="scientific">Vibrio hangzhouensis</name>
    <dbReference type="NCBI Taxonomy" id="462991"/>
    <lineage>
        <taxon>Bacteria</taxon>
        <taxon>Pseudomonadati</taxon>
        <taxon>Pseudomonadota</taxon>
        <taxon>Gammaproteobacteria</taxon>
        <taxon>Vibrionales</taxon>
        <taxon>Vibrionaceae</taxon>
        <taxon>Vibrio</taxon>
    </lineage>
</organism>
<evidence type="ECO:0000313" key="2">
    <source>
        <dbReference type="EMBL" id="SEG58057.1"/>
    </source>
</evidence>
<keyword evidence="1" id="KW-0732">Signal</keyword>
<protein>
    <recommendedName>
        <fullName evidence="4">DUF2860 domain-containing protein</fullName>
    </recommendedName>
</protein>
<evidence type="ECO:0008006" key="4">
    <source>
        <dbReference type="Google" id="ProtNLM"/>
    </source>
</evidence>
<accession>A0A1H6BCU3</accession>
<dbReference type="RefSeq" id="WP_160111381.1">
    <property type="nucleotide sequence ID" value="NZ_FNVG01000021.1"/>
</dbReference>
<dbReference type="AlphaFoldDB" id="A0A1H6BCU3"/>
<dbReference type="Pfam" id="PF11059">
    <property type="entry name" value="DUF2860"/>
    <property type="match status" value="1"/>
</dbReference>
<sequence length="325" mass="36017">MTPKMTYLTVLSFLLHSPFCFAALSPANGFSGEISVSHAQVGEKANLVSGDHPGVIFSQEAHDELWLPLGTLTYTFGAQQDKQWFLGTSRNDIAVGTFVMEGGYRQQLQDGSIWSVSYLPTLVGEPIWKNPYVGATDLELSEAGGDAFRIQIESIAGSPFTLDMAYGTRLISEERSATNITASDTHHYDRNSQFYYAKGSYTLPISDAWTLFPSLIYLIDDAKGRAVRNQGAGAELTALFAYNQHSFATTLSYMNHEFRGHDVIFNRSGRIDEKYSAFLAYEYLSLWNIDALSLISLSGYNATDSSIAFYESADWITTVGMNYAF</sequence>
<name>A0A1H6BCU3_9VIBR</name>
<proteinExistence type="predicted"/>
<gene>
    <name evidence="2" type="ORF">SAMN04488244_12125</name>
</gene>
<dbReference type="EMBL" id="FNVG01000021">
    <property type="protein sequence ID" value="SEG58057.1"/>
    <property type="molecule type" value="Genomic_DNA"/>
</dbReference>
<reference evidence="3" key="1">
    <citation type="submission" date="2016-10" db="EMBL/GenBank/DDBJ databases">
        <authorList>
            <person name="Varghese N."/>
            <person name="Submissions S."/>
        </authorList>
    </citation>
    <scope>NUCLEOTIDE SEQUENCE [LARGE SCALE GENOMIC DNA]</scope>
    <source>
        <strain evidence="3">CGMCC 1.7062</strain>
    </source>
</reference>
<feature type="chain" id="PRO_5009293623" description="DUF2860 domain-containing protein" evidence="1">
    <location>
        <begin position="23"/>
        <end position="325"/>
    </location>
</feature>
<dbReference type="OrthoDB" id="6199337at2"/>
<dbReference type="Proteomes" id="UP000236721">
    <property type="component" value="Unassembled WGS sequence"/>
</dbReference>
<keyword evidence="3" id="KW-1185">Reference proteome</keyword>